<organism evidence="2">
    <name type="scientific">Amblyomma triste</name>
    <name type="common">Neotropical tick</name>
    <dbReference type="NCBI Taxonomy" id="251400"/>
    <lineage>
        <taxon>Eukaryota</taxon>
        <taxon>Metazoa</taxon>
        <taxon>Ecdysozoa</taxon>
        <taxon>Arthropoda</taxon>
        <taxon>Chelicerata</taxon>
        <taxon>Arachnida</taxon>
        <taxon>Acari</taxon>
        <taxon>Parasitiformes</taxon>
        <taxon>Ixodida</taxon>
        <taxon>Ixodoidea</taxon>
        <taxon>Ixodidae</taxon>
        <taxon>Amblyomminae</taxon>
        <taxon>Amblyomma</taxon>
    </lineage>
</organism>
<protein>
    <submittedName>
        <fullName evidence="2">Putative secreted protein</fullName>
    </submittedName>
</protein>
<dbReference type="EMBL" id="GBBM01004946">
    <property type="protein sequence ID" value="JAC30472.1"/>
    <property type="molecule type" value="mRNA"/>
</dbReference>
<proteinExistence type="evidence at transcript level"/>
<dbReference type="AlphaFoldDB" id="A0A023G9H6"/>
<keyword evidence="1" id="KW-0732">Signal</keyword>
<name>A0A023G9H6_AMBTT</name>
<dbReference type="Gene3D" id="2.10.80.10">
    <property type="entry name" value="Lipase, subunit A"/>
    <property type="match status" value="1"/>
</dbReference>
<sequence length="126" mass="14385">MVIVAATFITVLHHARCDDADVMERKAPDYPEWLTRYGVGYPCDTWANCEKHLCCARMNEWEGNKCYERNGTVGARCSTQRWPRGSKLRSFIGGCPCKKGFKCKMMKNRYYGTCERAQLDGSPTKA</sequence>
<feature type="signal peptide" evidence="1">
    <location>
        <begin position="1"/>
        <end position="17"/>
    </location>
</feature>
<evidence type="ECO:0000313" key="2">
    <source>
        <dbReference type="EMBL" id="JAC30472.1"/>
    </source>
</evidence>
<evidence type="ECO:0000256" key="1">
    <source>
        <dbReference type="SAM" id="SignalP"/>
    </source>
</evidence>
<reference evidence="2" key="1">
    <citation type="submission" date="2014-03" db="EMBL/GenBank/DDBJ databases">
        <title>The sialotranscriptome of Amblyomma triste, Amblyomma parvum and Amblyomma cajennense ticks, uncovered by 454-based RNA-seq.</title>
        <authorList>
            <person name="Garcia G.R."/>
            <person name="Gardinassi L.G."/>
            <person name="Ribeiro J.M."/>
            <person name="Anatriello E."/>
            <person name="Ferreira B.R."/>
            <person name="Moreira H.N."/>
            <person name="Mafra C."/>
            <person name="Olegario M.M."/>
            <person name="Szabo P.J."/>
            <person name="Miranda-Santos I.K."/>
            <person name="Maruyama S.R."/>
        </authorList>
    </citation>
    <scope>NUCLEOTIDE SEQUENCE</scope>
    <source>
        <strain evidence="2">Mato Grasso do Sul</strain>
        <tissue evidence="2">Salivary glands</tissue>
    </source>
</reference>
<feature type="chain" id="PRO_5001518415" evidence="1">
    <location>
        <begin position="18"/>
        <end position="126"/>
    </location>
</feature>
<accession>A0A023G9H6</accession>